<dbReference type="Proteomes" id="UP000886501">
    <property type="component" value="Unassembled WGS sequence"/>
</dbReference>
<protein>
    <submittedName>
        <fullName evidence="1">Uncharacterized protein</fullName>
    </submittedName>
</protein>
<reference evidence="1" key="1">
    <citation type="submission" date="2019-10" db="EMBL/GenBank/DDBJ databases">
        <authorList>
            <consortium name="DOE Joint Genome Institute"/>
            <person name="Kuo A."/>
            <person name="Miyauchi S."/>
            <person name="Kiss E."/>
            <person name="Drula E."/>
            <person name="Kohler A."/>
            <person name="Sanchez-Garcia M."/>
            <person name="Andreopoulos B."/>
            <person name="Barry K.W."/>
            <person name="Bonito G."/>
            <person name="Buee M."/>
            <person name="Carver A."/>
            <person name="Chen C."/>
            <person name="Cichocki N."/>
            <person name="Clum A."/>
            <person name="Culley D."/>
            <person name="Crous P.W."/>
            <person name="Fauchery L."/>
            <person name="Girlanda M."/>
            <person name="Hayes R."/>
            <person name="Keri Z."/>
            <person name="Labutti K."/>
            <person name="Lipzen A."/>
            <person name="Lombard V."/>
            <person name="Magnuson J."/>
            <person name="Maillard F."/>
            <person name="Morin E."/>
            <person name="Murat C."/>
            <person name="Nolan M."/>
            <person name="Ohm R."/>
            <person name="Pangilinan J."/>
            <person name="Pereira M."/>
            <person name="Perotto S."/>
            <person name="Peter M."/>
            <person name="Riley R."/>
            <person name="Sitrit Y."/>
            <person name="Stielow B."/>
            <person name="Szollosi G."/>
            <person name="Zifcakova L."/>
            <person name="Stursova M."/>
            <person name="Spatafora J.W."/>
            <person name="Tedersoo L."/>
            <person name="Vaario L.-M."/>
            <person name="Yamada A."/>
            <person name="Yan M."/>
            <person name="Wang P."/>
            <person name="Xu J."/>
            <person name="Bruns T."/>
            <person name="Baldrian P."/>
            <person name="Vilgalys R."/>
            <person name="Henrissat B."/>
            <person name="Grigoriev I.V."/>
            <person name="Hibbett D."/>
            <person name="Nagy L.G."/>
            <person name="Martin F.M."/>
        </authorList>
    </citation>
    <scope>NUCLEOTIDE SEQUENCE</scope>
    <source>
        <strain evidence="1">P2</strain>
    </source>
</reference>
<organism evidence="1 2">
    <name type="scientific">Thelephora ganbajun</name>
    <name type="common">Ganba fungus</name>
    <dbReference type="NCBI Taxonomy" id="370292"/>
    <lineage>
        <taxon>Eukaryota</taxon>
        <taxon>Fungi</taxon>
        <taxon>Dikarya</taxon>
        <taxon>Basidiomycota</taxon>
        <taxon>Agaricomycotina</taxon>
        <taxon>Agaricomycetes</taxon>
        <taxon>Thelephorales</taxon>
        <taxon>Thelephoraceae</taxon>
        <taxon>Thelephora</taxon>
    </lineage>
</organism>
<gene>
    <name evidence="1" type="ORF">BDM02DRAFT_3130354</name>
</gene>
<sequence>MPESPAEETLGYVLLGVFFSLWLSGILSFQTWNFYASYPNERKWLKAFVGILVSVDGMQTIMGVAIIWDILIKDFNNMSAVRKPTRHPVFVGLISSSVQIFFAWRIKTLSTNPILIALIVVLAIPQLAGGIAYTALTAKTEYFAEFWNFNGVIIGWIASSMVSDIVITTTLTMILRKHSANQDLGAAADLVHKIKIIYISRKLTTNVFLITLVGIHNGLVTVLWSLALLIALVAAKHGAHYMFLYPLGGVLLIMGKSSRHEDFNHVSWMSLTTIPVATNLAGFKPHAIRQ</sequence>
<evidence type="ECO:0000313" key="1">
    <source>
        <dbReference type="EMBL" id="KAF9646452.1"/>
    </source>
</evidence>
<name>A0ACB6ZA32_THEGA</name>
<comment type="caution">
    <text evidence="1">The sequence shown here is derived from an EMBL/GenBank/DDBJ whole genome shotgun (WGS) entry which is preliminary data.</text>
</comment>
<dbReference type="EMBL" id="MU118057">
    <property type="protein sequence ID" value="KAF9646452.1"/>
    <property type="molecule type" value="Genomic_DNA"/>
</dbReference>
<proteinExistence type="predicted"/>
<reference evidence="1" key="2">
    <citation type="journal article" date="2020" name="Nat. Commun.">
        <title>Large-scale genome sequencing of mycorrhizal fungi provides insights into the early evolution of symbiotic traits.</title>
        <authorList>
            <person name="Miyauchi S."/>
            <person name="Kiss E."/>
            <person name="Kuo A."/>
            <person name="Drula E."/>
            <person name="Kohler A."/>
            <person name="Sanchez-Garcia M."/>
            <person name="Morin E."/>
            <person name="Andreopoulos B."/>
            <person name="Barry K.W."/>
            <person name="Bonito G."/>
            <person name="Buee M."/>
            <person name="Carver A."/>
            <person name="Chen C."/>
            <person name="Cichocki N."/>
            <person name="Clum A."/>
            <person name="Culley D."/>
            <person name="Crous P.W."/>
            <person name="Fauchery L."/>
            <person name="Girlanda M."/>
            <person name="Hayes R.D."/>
            <person name="Keri Z."/>
            <person name="LaButti K."/>
            <person name="Lipzen A."/>
            <person name="Lombard V."/>
            <person name="Magnuson J."/>
            <person name="Maillard F."/>
            <person name="Murat C."/>
            <person name="Nolan M."/>
            <person name="Ohm R.A."/>
            <person name="Pangilinan J."/>
            <person name="Pereira M.F."/>
            <person name="Perotto S."/>
            <person name="Peter M."/>
            <person name="Pfister S."/>
            <person name="Riley R."/>
            <person name="Sitrit Y."/>
            <person name="Stielow J.B."/>
            <person name="Szollosi G."/>
            <person name="Zifcakova L."/>
            <person name="Stursova M."/>
            <person name="Spatafora J.W."/>
            <person name="Tedersoo L."/>
            <person name="Vaario L.M."/>
            <person name="Yamada A."/>
            <person name="Yan M."/>
            <person name="Wang P."/>
            <person name="Xu J."/>
            <person name="Bruns T."/>
            <person name="Baldrian P."/>
            <person name="Vilgalys R."/>
            <person name="Dunand C."/>
            <person name="Henrissat B."/>
            <person name="Grigoriev I.V."/>
            <person name="Hibbett D."/>
            <person name="Nagy L.G."/>
            <person name="Martin F.M."/>
        </authorList>
    </citation>
    <scope>NUCLEOTIDE SEQUENCE</scope>
    <source>
        <strain evidence="1">P2</strain>
    </source>
</reference>
<accession>A0ACB6ZA32</accession>
<keyword evidence="2" id="KW-1185">Reference proteome</keyword>
<evidence type="ECO:0000313" key="2">
    <source>
        <dbReference type="Proteomes" id="UP000886501"/>
    </source>
</evidence>